<protein>
    <submittedName>
        <fullName evidence="1">Uncharacterized protein</fullName>
    </submittedName>
</protein>
<dbReference type="PANTHER" id="PTHR11183">
    <property type="entry name" value="GLYCOGENIN SUBFAMILY MEMBER"/>
    <property type="match status" value="1"/>
</dbReference>
<evidence type="ECO:0000313" key="1">
    <source>
        <dbReference type="EMBL" id="KIV81909.1"/>
    </source>
</evidence>
<dbReference type="InterPro" id="IPR050587">
    <property type="entry name" value="GNT1/Glycosyltrans_8"/>
</dbReference>
<dbReference type="AlphaFoldDB" id="A0A0D1YLH0"/>
<dbReference type="Gene3D" id="3.90.550.10">
    <property type="entry name" value="Spore Coat Polysaccharide Biosynthesis Protein SpsA, Chain A"/>
    <property type="match status" value="1"/>
</dbReference>
<name>A0A0D1YLH0_9EURO</name>
<dbReference type="SUPFAM" id="SSF53448">
    <property type="entry name" value="Nucleotide-diphospho-sugar transferases"/>
    <property type="match status" value="1"/>
</dbReference>
<gene>
    <name evidence="1" type="ORF">PV11_04057</name>
</gene>
<dbReference type="STRING" id="1016849.A0A0D1YLH0"/>
<reference evidence="1 2" key="1">
    <citation type="submission" date="2015-01" db="EMBL/GenBank/DDBJ databases">
        <title>The Genome Sequence of Exophiala sideris CBS121828.</title>
        <authorList>
            <consortium name="The Broad Institute Genomics Platform"/>
            <person name="Cuomo C."/>
            <person name="de Hoog S."/>
            <person name="Gorbushina A."/>
            <person name="Stielow B."/>
            <person name="Teixiera M."/>
            <person name="Abouelleil A."/>
            <person name="Chapman S.B."/>
            <person name="Priest M."/>
            <person name="Young S.K."/>
            <person name="Wortman J."/>
            <person name="Nusbaum C."/>
            <person name="Birren B."/>
        </authorList>
    </citation>
    <scope>NUCLEOTIDE SEQUENCE [LARGE SCALE GENOMIC DNA]</scope>
    <source>
        <strain evidence="1 2">CBS 121828</strain>
    </source>
</reference>
<dbReference type="OrthoDB" id="2014201at2759"/>
<dbReference type="EMBL" id="KN846952">
    <property type="protein sequence ID" value="KIV81909.1"/>
    <property type="molecule type" value="Genomic_DNA"/>
</dbReference>
<organism evidence="1 2">
    <name type="scientific">Exophiala sideris</name>
    <dbReference type="NCBI Taxonomy" id="1016849"/>
    <lineage>
        <taxon>Eukaryota</taxon>
        <taxon>Fungi</taxon>
        <taxon>Dikarya</taxon>
        <taxon>Ascomycota</taxon>
        <taxon>Pezizomycotina</taxon>
        <taxon>Eurotiomycetes</taxon>
        <taxon>Chaetothyriomycetidae</taxon>
        <taxon>Chaetothyriales</taxon>
        <taxon>Herpotrichiellaceae</taxon>
        <taxon>Exophiala</taxon>
    </lineage>
</organism>
<dbReference type="HOGENOM" id="CLU_034860_3_1_1"/>
<evidence type="ECO:0000313" key="2">
    <source>
        <dbReference type="Proteomes" id="UP000053599"/>
    </source>
</evidence>
<proteinExistence type="predicted"/>
<dbReference type="InterPro" id="IPR029044">
    <property type="entry name" value="Nucleotide-diphossugar_trans"/>
</dbReference>
<dbReference type="Proteomes" id="UP000053599">
    <property type="component" value="Unassembled WGS sequence"/>
</dbReference>
<accession>A0A0D1YLH0</accession>
<sequence length="360" mass="41269">MRYPLRVAILFCLCSLSLFFYTLNRLPFSHKHLQDDKHTNSQEYAYVFYATNNVYACSAMINVHRLRNLFHTRHPIYLLVSKDVSSKYKAAFRERYDVTVIEHEPPPLPPSPTGSNHYRGVMLKLVSVKLHRWAPHVKRIIVMDADQLLLRSPDNLFTRVPEDIAISAARAYWAREDSVASTAMMMISPSESLWNRVDAALASLSADTDDMDFVNTEFRGEMLLLPIPFLVLNSHWETGVVPKWSEYSQDSAVYDAGIIDPLTSIFYDDVYILRFTALGKPWAFTVRSVHKLRPKAHPLFAEQFLLWRTAAKHVCPALRAEENGALDVVGKRYFYGSPDLDQDMVVDQGSKVSDYFLDVI</sequence>